<proteinExistence type="predicted"/>
<protein>
    <recommendedName>
        <fullName evidence="6">Small secreted domain</fullName>
    </recommendedName>
</protein>
<feature type="signal peptide" evidence="3">
    <location>
        <begin position="1"/>
        <end position="28"/>
    </location>
</feature>
<feature type="region of interest" description="Disordered" evidence="1">
    <location>
        <begin position="100"/>
        <end position="124"/>
    </location>
</feature>
<keyword evidence="2" id="KW-0472">Membrane</keyword>
<feature type="compositionally biased region" description="Low complexity" evidence="1">
    <location>
        <begin position="278"/>
        <end position="304"/>
    </location>
</feature>
<reference evidence="5" key="1">
    <citation type="submission" date="2023-07" db="EMBL/GenBank/DDBJ databases">
        <title>30 novel species of actinomycetes from the DSMZ collection.</title>
        <authorList>
            <person name="Nouioui I."/>
        </authorList>
    </citation>
    <scope>NUCLEOTIDE SEQUENCE [LARGE SCALE GENOMIC DNA]</scope>
    <source>
        <strain evidence="5">DSM 46792</strain>
    </source>
</reference>
<evidence type="ECO:0000256" key="1">
    <source>
        <dbReference type="SAM" id="MobiDB-lite"/>
    </source>
</evidence>
<organism evidence="4 5">
    <name type="scientific">Blastococcus goldschmidtiae</name>
    <dbReference type="NCBI Taxonomy" id="3075546"/>
    <lineage>
        <taxon>Bacteria</taxon>
        <taxon>Bacillati</taxon>
        <taxon>Actinomycetota</taxon>
        <taxon>Actinomycetes</taxon>
        <taxon>Geodermatophilales</taxon>
        <taxon>Geodermatophilaceae</taxon>
        <taxon>Blastococcus</taxon>
    </lineage>
</organism>
<keyword evidence="2" id="KW-0812">Transmembrane</keyword>
<dbReference type="EMBL" id="JAVREI010000007">
    <property type="protein sequence ID" value="MDT0276640.1"/>
    <property type="molecule type" value="Genomic_DNA"/>
</dbReference>
<evidence type="ECO:0000256" key="3">
    <source>
        <dbReference type="SAM" id="SignalP"/>
    </source>
</evidence>
<keyword evidence="5" id="KW-1185">Reference proteome</keyword>
<dbReference type="Proteomes" id="UP001183222">
    <property type="component" value="Unassembled WGS sequence"/>
</dbReference>
<feature type="compositionally biased region" description="Gly residues" evidence="1">
    <location>
        <begin position="106"/>
        <end position="122"/>
    </location>
</feature>
<comment type="caution">
    <text evidence="4">The sequence shown here is derived from an EMBL/GenBank/DDBJ whole genome shotgun (WGS) entry which is preliminary data.</text>
</comment>
<evidence type="ECO:0000313" key="4">
    <source>
        <dbReference type="EMBL" id="MDT0276640.1"/>
    </source>
</evidence>
<sequence length="364" mass="33376">MNVWMKRGLQTALFTGGLLAAGTGIASADDDIAVTVPVTVTDNALAVLGTAPGTTPAEIEPPAIDGTVGADLGGLAIAVPIDIGGNAADVAELDVAQPAAAPASGGTSGSAGGSSGSAGGSSGSVVDADVPVTATGNAIAVFGDATAGSSSTGTAPAAQPEDSASLLDVDAPVLVCGNAVGVLGDASADCAAPAPAAGGSTDGALLDVDAPVTVCGIAVGVLGNADADCTAPASGAGGSTDGTGPVVGVDAPISVCGIGVGILGGASTTCTDPAAPATPVAPAAPVEPASGQPGASPGAATASTRESTGVEGSDKKAGGAATGTDSALAYTGIAAFPVVFAGLLAVAFGIGLTLLSRRRAGVLG</sequence>
<keyword evidence="2" id="KW-1133">Transmembrane helix</keyword>
<gene>
    <name evidence="4" type="ORF">RM425_12085</name>
</gene>
<name>A0ABU2K8X0_9ACTN</name>
<feature type="transmembrane region" description="Helical" evidence="2">
    <location>
        <begin position="334"/>
        <end position="355"/>
    </location>
</feature>
<keyword evidence="3" id="KW-0732">Signal</keyword>
<dbReference type="RefSeq" id="WP_311345456.1">
    <property type="nucleotide sequence ID" value="NZ_JAVREI010000007.1"/>
</dbReference>
<evidence type="ECO:0000313" key="5">
    <source>
        <dbReference type="Proteomes" id="UP001183222"/>
    </source>
</evidence>
<feature type="region of interest" description="Disordered" evidence="1">
    <location>
        <begin position="278"/>
        <end position="321"/>
    </location>
</feature>
<evidence type="ECO:0008006" key="6">
    <source>
        <dbReference type="Google" id="ProtNLM"/>
    </source>
</evidence>
<feature type="chain" id="PRO_5047140072" description="Small secreted domain" evidence="3">
    <location>
        <begin position="29"/>
        <end position="364"/>
    </location>
</feature>
<accession>A0ABU2K8X0</accession>
<evidence type="ECO:0000256" key="2">
    <source>
        <dbReference type="SAM" id="Phobius"/>
    </source>
</evidence>